<dbReference type="AlphaFoldDB" id="A0A3S2TQK7"/>
<evidence type="ECO:0000256" key="1">
    <source>
        <dbReference type="SAM" id="MobiDB-lite"/>
    </source>
</evidence>
<protein>
    <submittedName>
        <fullName evidence="2">Uncharacterized protein</fullName>
    </submittedName>
</protein>
<dbReference type="EMBL" id="SACT01000001">
    <property type="protein sequence ID" value="RVT54488.1"/>
    <property type="molecule type" value="Genomic_DNA"/>
</dbReference>
<feature type="region of interest" description="Disordered" evidence="1">
    <location>
        <begin position="105"/>
        <end position="131"/>
    </location>
</feature>
<dbReference type="OrthoDB" id="8536851at2"/>
<evidence type="ECO:0000313" key="3">
    <source>
        <dbReference type="Proteomes" id="UP000288178"/>
    </source>
</evidence>
<accession>A0A3S2TQK7</accession>
<dbReference type="Proteomes" id="UP000288178">
    <property type="component" value="Unassembled WGS sequence"/>
</dbReference>
<proteinExistence type="predicted"/>
<organism evidence="2 3">
    <name type="scientific">Rubrivivax albus</name>
    <dbReference type="NCBI Taxonomy" id="2499835"/>
    <lineage>
        <taxon>Bacteria</taxon>
        <taxon>Pseudomonadati</taxon>
        <taxon>Pseudomonadota</taxon>
        <taxon>Betaproteobacteria</taxon>
        <taxon>Burkholderiales</taxon>
        <taxon>Sphaerotilaceae</taxon>
        <taxon>Rubrivivax</taxon>
    </lineage>
</organism>
<comment type="caution">
    <text evidence="2">The sequence shown here is derived from an EMBL/GenBank/DDBJ whole genome shotgun (WGS) entry which is preliminary data.</text>
</comment>
<sequence length="131" mass="14378">MAAAGLWAATPARAADIDIGVSIGISQPGVYGRIDIGRFPQPQVIVTQPVVVVPAPVVVGRPVQPVYMWVPPGHRKNWRRHRADYRACGAPVVFVRDDWYTSHVQPYARGHDDDRGRKGDKGHGKGRGHDD</sequence>
<evidence type="ECO:0000313" key="2">
    <source>
        <dbReference type="EMBL" id="RVT54488.1"/>
    </source>
</evidence>
<gene>
    <name evidence="2" type="ORF">ENE75_03445</name>
</gene>
<name>A0A3S2TQK7_9BURK</name>
<feature type="compositionally biased region" description="Basic and acidic residues" evidence="1">
    <location>
        <begin position="109"/>
        <end position="131"/>
    </location>
</feature>
<keyword evidence="3" id="KW-1185">Reference proteome</keyword>
<reference evidence="2 3" key="1">
    <citation type="submission" date="2019-01" db="EMBL/GenBank/DDBJ databases">
        <authorList>
            <person name="Chen W.-M."/>
        </authorList>
    </citation>
    <scope>NUCLEOTIDE SEQUENCE [LARGE SCALE GENOMIC DNA]</scope>
    <source>
        <strain evidence="2 3">ICH-3</strain>
    </source>
</reference>